<gene>
    <name evidence="1" type="ORF">E4O92_23905</name>
</gene>
<dbReference type="RefSeq" id="WP_135192143.1">
    <property type="nucleotide sequence ID" value="NZ_SPUM01000150.1"/>
</dbReference>
<dbReference type="Proteomes" id="UP000297258">
    <property type="component" value="Unassembled WGS sequence"/>
</dbReference>
<dbReference type="AlphaFoldDB" id="A0A4Y9SQ23"/>
<proteinExistence type="predicted"/>
<protein>
    <recommendedName>
        <fullName evidence="3">HNH endonuclease</fullName>
    </recommendedName>
</protein>
<evidence type="ECO:0008006" key="3">
    <source>
        <dbReference type="Google" id="ProtNLM"/>
    </source>
</evidence>
<dbReference type="OrthoDB" id="9052589at2"/>
<evidence type="ECO:0000313" key="2">
    <source>
        <dbReference type="Proteomes" id="UP000297258"/>
    </source>
</evidence>
<accession>A0A4Y9SQ23</accession>
<comment type="caution">
    <text evidence="1">The sequence shown here is derived from an EMBL/GenBank/DDBJ whole genome shotgun (WGS) entry which is preliminary data.</text>
</comment>
<evidence type="ECO:0000313" key="1">
    <source>
        <dbReference type="EMBL" id="TFW27449.1"/>
    </source>
</evidence>
<organism evidence="1 2">
    <name type="scientific">Massilia horti</name>
    <dbReference type="NCBI Taxonomy" id="2562153"/>
    <lineage>
        <taxon>Bacteria</taxon>
        <taxon>Pseudomonadati</taxon>
        <taxon>Pseudomonadota</taxon>
        <taxon>Betaproteobacteria</taxon>
        <taxon>Burkholderiales</taxon>
        <taxon>Oxalobacteraceae</taxon>
        <taxon>Telluria group</taxon>
        <taxon>Massilia</taxon>
    </lineage>
</organism>
<dbReference type="EMBL" id="SPUM01000150">
    <property type="protein sequence ID" value="TFW27449.1"/>
    <property type="molecule type" value="Genomic_DNA"/>
</dbReference>
<keyword evidence="2" id="KW-1185">Reference proteome</keyword>
<name>A0A4Y9SQ23_9BURK</name>
<reference evidence="1 2" key="1">
    <citation type="submission" date="2019-03" db="EMBL/GenBank/DDBJ databases">
        <title>Draft genome of Massilia hortus sp. nov., a novel bacterial species of the Oxalobacteraceae family.</title>
        <authorList>
            <person name="Peta V."/>
            <person name="Raths R."/>
            <person name="Bucking H."/>
        </authorList>
    </citation>
    <scope>NUCLEOTIDE SEQUENCE [LARGE SCALE GENOMIC DNA]</scope>
    <source>
        <strain evidence="1 2">ONC3</strain>
    </source>
</reference>
<sequence length="274" mass="31467">MNEIVKRLHPVANVRRRLFALSGNRCAFPGCPHPVINQAGQLVAEMCHIEAANKDGERFNPNQTNEERRAFENLILLCGTHHTVTNDTDVYTVAKMQEMKSAHEARSFMQPPEMQEYFVDVTSNQSYELPKNFLNLDTAGWDDTSFSEANKLLVRIATLPPLTRSLYVNALICAVPRDLSLFVDPNELSIRLQVPVVTLEPHFAMLVRAELVTEWSAEEAEMCGRPPFRHFYLRGLDREDYGNYFLVLLNRRFRADPATLRDIIENLNYQLLDE</sequence>